<organism evidence="2 3">
    <name type="scientific">Sporosarcina oncorhynchi</name>
    <dbReference type="NCBI Taxonomy" id="3056444"/>
    <lineage>
        <taxon>Bacteria</taxon>
        <taxon>Bacillati</taxon>
        <taxon>Bacillota</taxon>
        <taxon>Bacilli</taxon>
        <taxon>Bacillales</taxon>
        <taxon>Caryophanaceae</taxon>
        <taxon>Sporosarcina</taxon>
    </lineage>
</organism>
<dbReference type="Proteomes" id="UP001303902">
    <property type="component" value="Chromosome"/>
</dbReference>
<dbReference type="RefSeq" id="WP_317966313.1">
    <property type="nucleotide sequence ID" value="NZ_CP129118.1"/>
</dbReference>
<reference evidence="2 3" key="1">
    <citation type="submission" date="2023-06" db="EMBL/GenBank/DDBJ databases">
        <title>Sporosarcina sp. nov., isolated from Korean tranditional fermented seafood 'Jeotgal'.</title>
        <authorList>
            <person name="Yang A.I."/>
            <person name="Shin N.-R."/>
        </authorList>
    </citation>
    <scope>NUCLEOTIDE SEQUENCE [LARGE SCALE GENOMIC DNA]</scope>
    <source>
        <strain evidence="2 3">T2O-4</strain>
    </source>
</reference>
<accession>A0ABZ0L2F9</accession>
<keyword evidence="3" id="KW-1185">Reference proteome</keyword>
<feature type="transmembrane region" description="Helical" evidence="1">
    <location>
        <begin position="103"/>
        <end position="126"/>
    </location>
</feature>
<proteinExistence type="predicted"/>
<keyword evidence="1" id="KW-1133">Transmembrane helix</keyword>
<name>A0ABZ0L2F9_9BACL</name>
<dbReference type="Pfam" id="PF11193">
    <property type="entry name" value="DUF2812"/>
    <property type="match status" value="2"/>
</dbReference>
<dbReference type="EMBL" id="CP129118">
    <property type="protein sequence ID" value="WOV86797.1"/>
    <property type="molecule type" value="Genomic_DNA"/>
</dbReference>
<evidence type="ECO:0000256" key="1">
    <source>
        <dbReference type="SAM" id="Phobius"/>
    </source>
</evidence>
<dbReference type="InterPro" id="IPR021359">
    <property type="entry name" value="DUF2812"/>
</dbReference>
<feature type="transmembrane region" description="Helical" evidence="1">
    <location>
        <begin position="329"/>
        <end position="355"/>
    </location>
</feature>
<protein>
    <submittedName>
        <fullName evidence="2">DUF2812 domain-containing protein</fullName>
    </submittedName>
</protein>
<keyword evidence="1" id="KW-0812">Transmembrane</keyword>
<evidence type="ECO:0000313" key="2">
    <source>
        <dbReference type="EMBL" id="WOV86797.1"/>
    </source>
</evidence>
<gene>
    <name evidence="2" type="ORF">QWT69_13070</name>
</gene>
<feature type="transmembrane region" description="Helical" evidence="1">
    <location>
        <begin position="138"/>
        <end position="160"/>
    </location>
</feature>
<evidence type="ECO:0000313" key="3">
    <source>
        <dbReference type="Proteomes" id="UP001303902"/>
    </source>
</evidence>
<sequence>MKKMRWFWSYRITETEQWLSKMARNGFHLIEFNPTLRTFTFKEGPSADVTYSIQFDKAEVPERLLHSGWEVVTSSGKWQILQNESEVITYTPMRETLFKRNRLHAYLLLIFSTFILSGMLPFFFIWGISSHVITGKIMLGPMTIPLLIFITLTGLTIFVFRSYRKFEMNEMGAEIDRNSRGRKVRKMRPGWMYQPLQTKEWLEELAAEGLVLESVRAAVFTFRKQNPQLIGYEVNFEPKVNTDFYSFHKETGWQLKFTSNISWLNYSIWAMPYEKGEEIPAFVYDPEEKKRYVKRAFRMNLGLGAFVLLICSQSFYVNTFVVPGPFLEWSYMGVLRIVLGITLIMWLGMLIKIIVGYRREMKLLHV</sequence>
<keyword evidence="1" id="KW-0472">Membrane</keyword>
<feature type="transmembrane region" description="Helical" evidence="1">
    <location>
        <begin position="299"/>
        <end position="317"/>
    </location>
</feature>